<accession>A0A554VKE4</accession>
<evidence type="ECO:0000313" key="3">
    <source>
        <dbReference type="Proteomes" id="UP000318833"/>
    </source>
</evidence>
<organism evidence="2 3">
    <name type="scientific">Aquimarina algiphila</name>
    <dbReference type="NCBI Taxonomy" id="2047982"/>
    <lineage>
        <taxon>Bacteria</taxon>
        <taxon>Pseudomonadati</taxon>
        <taxon>Bacteroidota</taxon>
        <taxon>Flavobacteriia</taxon>
        <taxon>Flavobacteriales</taxon>
        <taxon>Flavobacteriaceae</taxon>
        <taxon>Aquimarina</taxon>
    </lineage>
</organism>
<evidence type="ECO:0000313" key="2">
    <source>
        <dbReference type="EMBL" id="TSE08507.1"/>
    </source>
</evidence>
<proteinExistence type="predicted"/>
<keyword evidence="3" id="KW-1185">Reference proteome</keyword>
<feature type="domain" description="Cyclic nucleotide-binding" evidence="1">
    <location>
        <begin position="1"/>
        <end position="105"/>
    </location>
</feature>
<dbReference type="InterPro" id="IPR018490">
    <property type="entry name" value="cNMP-bd_dom_sf"/>
</dbReference>
<dbReference type="InterPro" id="IPR014710">
    <property type="entry name" value="RmlC-like_jellyroll"/>
</dbReference>
<sequence>MNPILLLITELNTQNLWDGEIELKRNEYLKVKGSIDTNCYLVISGSLRIFVLDEFEEHTIRFGYKNNLIAALDSFLNEKPSDLYIQALKKTTLKVISKTKLMNLIWASSQNIKTWNIILEDFVLQQMERERDILTISPLERYNRVLKRSPQLFQEIPNKYIASYLRMTPETLSRIKKS</sequence>
<dbReference type="SUPFAM" id="SSF51206">
    <property type="entry name" value="cAMP-binding domain-like"/>
    <property type="match status" value="1"/>
</dbReference>
<dbReference type="OrthoDB" id="792939at2"/>
<dbReference type="Proteomes" id="UP000318833">
    <property type="component" value="Unassembled WGS sequence"/>
</dbReference>
<comment type="caution">
    <text evidence="2">The sequence shown here is derived from an EMBL/GenBank/DDBJ whole genome shotgun (WGS) entry which is preliminary data.</text>
</comment>
<dbReference type="InterPro" id="IPR000595">
    <property type="entry name" value="cNMP-bd_dom"/>
</dbReference>
<dbReference type="Gene3D" id="2.60.120.10">
    <property type="entry name" value="Jelly Rolls"/>
    <property type="match status" value="1"/>
</dbReference>
<dbReference type="RefSeq" id="WP_109435316.1">
    <property type="nucleotide sequence ID" value="NZ_CANMIK010000024.1"/>
</dbReference>
<dbReference type="EMBL" id="VLNR01000022">
    <property type="protein sequence ID" value="TSE08507.1"/>
    <property type="molecule type" value="Genomic_DNA"/>
</dbReference>
<reference evidence="2 3" key="1">
    <citation type="submission" date="2019-07" db="EMBL/GenBank/DDBJ databases">
        <title>The draft genome sequence of Aquimarina algiphila M91.</title>
        <authorList>
            <person name="Meng X."/>
        </authorList>
    </citation>
    <scope>NUCLEOTIDE SEQUENCE [LARGE SCALE GENOMIC DNA]</scope>
    <source>
        <strain evidence="2 3">M91</strain>
    </source>
</reference>
<dbReference type="PROSITE" id="PS50042">
    <property type="entry name" value="CNMP_BINDING_3"/>
    <property type="match status" value="1"/>
</dbReference>
<dbReference type="AlphaFoldDB" id="A0A554VKE4"/>
<gene>
    <name evidence="2" type="ORF">FOF46_12100</name>
</gene>
<name>A0A554VKE4_9FLAO</name>
<evidence type="ECO:0000259" key="1">
    <source>
        <dbReference type="PROSITE" id="PS50042"/>
    </source>
</evidence>
<protein>
    <submittedName>
        <fullName evidence="2">Crp/Fnr family transcriptional regulator</fullName>
    </submittedName>
</protein>
<dbReference type="Pfam" id="PF00027">
    <property type="entry name" value="cNMP_binding"/>
    <property type="match status" value="1"/>
</dbReference>